<sequence>MRFFTSIGKAKTADVEKTCSKSEGQKKKRWALFRLFRAKKAVKNAVDEKQAEMTEKFELENRIMKWLSESSREDISNHLDLIKSSRQIDAESAPEDAEANLCQPLRQDDVKGEAFSAKKRIEDRDDNMPSTAEVAQSTPSLAFRSDRPTCMVTPRRDVLRPCNFQQGLIRLGGLEGILDLPSGLRTNYGLTVADSFRSLAAPLCGGAR</sequence>
<organism evidence="1">
    <name type="scientific">Cryptomonas curvata</name>
    <dbReference type="NCBI Taxonomy" id="233186"/>
    <lineage>
        <taxon>Eukaryota</taxon>
        <taxon>Cryptophyceae</taxon>
        <taxon>Cryptomonadales</taxon>
        <taxon>Cryptomonadaceae</taxon>
        <taxon>Cryptomonas</taxon>
    </lineage>
</organism>
<accession>A0A7S0MFA1</accession>
<gene>
    <name evidence="1" type="ORF">CCUR1050_LOCUS17528</name>
</gene>
<proteinExistence type="predicted"/>
<protein>
    <submittedName>
        <fullName evidence="1">Uncharacterized protein</fullName>
    </submittedName>
</protein>
<name>A0A7S0MFA1_9CRYP</name>
<evidence type="ECO:0000313" key="1">
    <source>
        <dbReference type="EMBL" id="CAD8639844.1"/>
    </source>
</evidence>
<dbReference type="EMBL" id="HBEZ01031588">
    <property type="protein sequence ID" value="CAD8639844.1"/>
    <property type="molecule type" value="Transcribed_RNA"/>
</dbReference>
<reference evidence="1" key="1">
    <citation type="submission" date="2021-01" db="EMBL/GenBank/DDBJ databases">
        <authorList>
            <person name="Corre E."/>
            <person name="Pelletier E."/>
            <person name="Niang G."/>
            <person name="Scheremetjew M."/>
            <person name="Finn R."/>
            <person name="Kale V."/>
            <person name="Holt S."/>
            <person name="Cochrane G."/>
            <person name="Meng A."/>
            <person name="Brown T."/>
            <person name="Cohen L."/>
        </authorList>
    </citation>
    <scope>NUCLEOTIDE SEQUENCE</scope>
    <source>
        <strain evidence="1">CCAP979/52</strain>
    </source>
</reference>
<dbReference type="AlphaFoldDB" id="A0A7S0MFA1"/>